<sequence>FATGFDYLLLFVGTIAAAAAGVSQPLMAVIFGDILQGFTNYNVNYLADPEKATADLDNSVQQMVTWFGVLAGGTFVAVTVQIYCWSYSAERQTRRMRELYYEAILRQEIAWFDQVSTGDLTARISGDVNIIQDGIASKFARLVQDMVTFTTGFILAFIKGWQLAIVLLAVLPLLALAGTLVTMLIATKSTGGQSSYGAAGAVAEEVISGIRTVMAFGGQECEIRRYDSKISEALRQGIRKAIIGGIGTGVVMSLLFFVYALGFWYGIKLASEKVLMASQVLTVFFALMVGAMALGKSIPNITSVGTARGAASKVFAIIARESPIDPLADTGHK</sequence>
<comment type="caution">
    <text evidence="13">The sequence shown here is derived from an EMBL/GenBank/DDBJ whole genome shotgun (WGS) entry which is preliminary data.</text>
</comment>
<dbReference type="Pfam" id="PF00664">
    <property type="entry name" value="ABC_membrane"/>
    <property type="match status" value="1"/>
</dbReference>
<gene>
    <name evidence="13" type="ORF">H4R34_006366</name>
</gene>
<dbReference type="InterPro" id="IPR036640">
    <property type="entry name" value="ABC1_TM_sf"/>
</dbReference>
<dbReference type="FunFam" id="1.20.1560.10:FF:000018">
    <property type="entry name" value="ATP-binding cassette subfamily B member 11"/>
    <property type="match status" value="1"/>
</dbReference>
<evidence type="ECO:0000256" key="11">
    <source>
        <dbReference type="SAM" id="SignalP"/>
    </source>
</evidence>
<evidence type="ECO:0000313" key="13">
    <source>
        <dbReference type="EMBL" id="KAJ1967670.1"/>
    </source>
</evidence>
<feature type="transmembrane region" description="Helical" evidence="10">
    <location>
        <begin position="139"/>
        <end position="158"/>
    </location>
</feature>
<name>A0A9W8E4M1_9FUNG</name>
<evidence type="ECO:0000256" key="2">
    <source>
        <dbReference type="ARBA" id="ARBA00007577"/>
    </source>
</evidence>
<evidence type="ECO:0000256" key="8">
    <source>
        <dbReference type="ARBA" id="ARBA00022989"/>
    </source>
</evidence>
<keyword evidence="7" id="KW-0067">ATP-binding</keyword>
<keyword evidence="3" id="KW-0813">Transport</keyword>
<keyword evidence="5" id="KW-0677">Repeat</keyword>
<dbReference type="Proteomes" id="UP001151582">
    <property type="component" value="Unassembled WGS sequence"/>
</dbReference>
<accession>A0A9W8E4M1</accession>
<keyword evidence="14" id="KW-1185">Reference proteome</keyword>
<feature type="non-terminal residue" evidence="13">
    <location>
        <position position="1"/>
    </location>
</feature>
<evidence type="ECO:0000256" key="1">
    <source>
        <dbReference type="ARBA" id="ARBA00004141"/>
    </source>
</evidence>
<dbReference type="PANTHER" id="PTHR24222:SF76">
    <property type="entry name" value="MYCOBACTIN IMPORT ATP-BINDING_PERMEASE PROTEIN IRTB"/>
    <property type="match status" value="1"/>
</dbReference>
<organism evidence="13 14">
    <name type="scientific">Dimargaris verticillata</name>
    <dbReference type="NCBI Taxonomy" id="2761393"/>
    <lineage>
        <taxon>Eukaryota</taxon>
        <taxon>Fungi</taxon>
        <taxon>Fungi incertae sedis</taxon>
        <taxon>Zoopagomycota</taxon>
        <taxon>Kickxellomycotina</taxon>
        <taxon>Dimargaritomycetes</taxon>
        <taxon>Dimargaritales</taxon>
        <taxon>Dimargaritaceae</taxon>
        <taxon>Dimargaris</taxon>
    </lineage>
</organism>
<evidence type="ECO:0000256" key="5">
    <source>
        <dbReference type="ARBA" id="ARBA00022737"/>
    </source>
</evidence>
<comment type="similarity">
    <text evidence="2">Belongs to the ABC transporter superfamily. ABCB family. Multidrug resistance exporter (TC 3.A.1.201) subfamily.</text>
</comment>
<feature type="transmembrane region" description="Helical" evidence="10">
    <location>
        <begin position="66"/>
        <end position="87"/>
    </location>
</feature>
<dbReference type="SUPFAM" id="SSF90123">
    <property type="entry name" value="ABC transporter transmembrane region"/>
    <property type="match status" value="1"/>
</dbReference>
<feature type="transmembrane region" description="Helical" evidence="10">
    <location>
        <begin position="164"/>
        <end position="186"/>
    </location>
</feature>
<dbReference type="PANTHER" id="PTHR24222">
    <property type="entry name" value="ABC TRANSPORTER B FAMILY"/>
    <property type="match status" value="1"/>
</dbReference>
<feature type="transmembrane region" description="Helical" evidence="10">
    <location>
        <begin position="241"/>
        <end position="262"/>
    </location>
</feature>
<dbReference type="PROSITE" id="PS50929">
    <property type="entry name" value="ABC_TM1F"/>
    <property type="match status" value="1"/>
</dbReference>
<dbReference type="OrthoDB" id="6500128at2759"/>
<proteinExistence type="inferred from homology"/>
<reference evidence="13" key="1">
    <citation type="submission" date="2022-07" db="EMBL/GenBank/DDBJ databases">
        <title>Phylogenomic reconstructions and comparative analyses of Kickxellomycotina fungi.</title>
        <authorList>
            <person name="Reynolds N.K."/>
            <person name="Stajich J.E."/>
            <person name="Barry K."/>
            <person name="Grigoriev I.V."/>
            <person name="Crous P."/>
            <person name="Smith M.E."/>
        </authorList>
    </citation>
    <scope>NUCLEOTIDE SEQUENCE</scope>
    <source>
        <strain evidence="13">RSA 567</strain>
    </source>
</reference>
<evidence type="ECO:0000256" key="3">
    <source>
        <dbReference type="ARBA" id="ARBA00022448"/>
    </source>
</evidence>
<protein>
    <recommendedName>
        <fullName evidence="12">ABC transmembrane type-1 domain-containing protein</fullName>
    </recommendedName>
</protein>
<evidence type="ECO:0000256" key="6">
    <source>
        <dbReference type="ARBA" id="ARBA00022741"/>
    </source>
</evidence>
<evidence type="ECO:0000256" key="9">
    <source>
        <dbReference type="ARBA" id="ARBA00023136"/>
    </source>
</evidence>
<evidence type="ECO:0000256" key="10">
    <source>
        <dbReference type="SAM" id="Phobius"/>
    </source>
</evidence>
<dbReference type="EMBL" id="JANBQB010002293">
    <property type="protein sequence ID" value="KAJ1967670.1"/>
    <property type="molecule type" value="Genomic_DNA"/>
</dbReference>
<feature type="transmembrane region" description="Helical" evidence="10">
    <location>
        <begin position="274"/>
        <end position="294"/>
    </location>
</feature>
<keyword evidence="4 10" id="KW-0812">Transmembrane</keyword>
<feature type="domain" description="ABC transmembrane type-1" evidence="12">
    <location>
        <begin position="11"/>
        <end position="306"/>
    </location>
</feature>
<dbReference type="GO" id="GO:0140359">
    <property type="term" value="F:ABC-type transporter activity"/>
    <property type="evidence" value="ECO:0007669"/>
    <property type="project" value="InterPro"/>
</dbReference>
<evidence type="ECO:0000259" key="12">
    <source>
        <dbReference type="PROSITE" id="PS50929"/>
    </source>
</evidence>
<feature type="signal peptide" evidence="11">
    <location>
        <begin position="1"/>
        <end position="17"/>
    </location>
</feature>
<dbReference type="CDD" id="cd18577">
    <property type="entry name" value="ABC_6TM_Pgp_ABCB1_D1_like"/>
    <property type="match status" value="1"/>
</dbReference>
<dbReference type="AlphaFoldDB" id="A0A9W8E4M1"/>
<evidence type="ECO:0000313" key="14">
    <source>
        <dbReference type="Proteomes" id="UP001151582"/>
    </source>
</evidence>
<keyword evidence="6" id="KW-0547">Nucleotide-binding</keyword>
<feature type="chain" id="PRO_5040905387" description="ABC transmembrane type-1 domain-containing protein" evidence="11">
    <location>
        <begin position="18"/>
        <end position="333"/>
    </location>
</feature>
<dbReference type="GO" id="GO:0005524">
    <property type="term" value="F:ATP binding"/>
    <property type="evidence" value="ECO:0007669"/>
    <property type="project" value="UniProtKB-KW"/>
</dbReference>
<keyword evidence="9 10" id="KW-0472">Membrane</keyword>
<feature type="non-terminal residue" evidence="13">
    <location>
        <position position="333"/>
    </location>
</feature>
<keyword evidence="11" id="KW-0732">Signal</keyword>
<dbReference type="GO" id="GO:0005886">
    <property type="term" value="C:plasma membrane"/>
    <property type="evidence" value="ECO:0007669"/>
    <property type="project" value="TreeGrafter"/>
</dbReference>
<evidence type="ECO:0000256" key="4">
    <source>
        <dbReference type="ARBA" id="ARBA00022692"/>
    </source>
</evidence>
<dbReference type="InterPro" id="IPR011527">
    <property type="entry name" value="ABC1_TM_dom"/>
</dbReference>
<keyword evidence="8 10" id="KW-1133">Transmembrane helix</keyword>
<comment type="subcellular location">
    <subcellularLocation>
        <location evidence="1">Membrane</location>
        <topology evidence="1">Multi-pass membrane protein</topology>
    </subcellularLocation>
</comment>
<dbReference type="InterPro" id="IPR039421">
    <property type="entry name" value="Type_1_exporter"/>
</dbReference>
<dbReference type="Gene3D" id="1.20.1560.10">
    <property type="entry name" value="ABC transporter type 1, transmembrane domain"/>
    <property type="match status" value="1"/>
</dbReference>
<evidence type="ECO:0000256" key="7">
    <source>
        <dbReference type="ARBA" id="ARBA00022840"/>
    </source>
</evidence>